<dbReference type="InterPro" id="IPR035890">
    <property type="entry name" value="Anti-sigma-28_factor_FlgM_sf"/>
</dbReference>
<dbReference type="Pfam" id="PF04316">
    <property type="entry name" value="FlgM"/>
    <property type="match status" value="1"/>
</dbReference>
<proteinExistence type="predicted"/>
<dbReference type="EMBL" id="CP002353">
    <property type="protein sequence ID" value="ADV63156.1"/>
    <property type="molecule type" value="Genomic_DNA"/>
</dbReference>
<protein>
    <submittedName>
        <fullName evidence="3">Anti-sigma-28 factor FlgM family protein</fullName>
    </submittedName>
</protein>
<keyword evidence="4" id="KW-1185">Reference proteome</keyword>
<dbReference type="KEGG" id="ipa:Isop_2585"/>
<dbReference type="STRING" id="575540.Isop_2585"/>
<feature type="compositionally biased region" description="Low complexity" evidence="1">
    <location>
        <begin position="20"/>
        <end position="32"/>
    </location>
</feature>
<evidence type="ECO:0000259" key="2">
    <source>
        <dbReference type="Pfam" id="PF04316"/>
    </source>
</evidence>
<evidence type="ECO:0000256" key="1">
    <source>
        <dbReference type="SAM" id="MobiDB-lite"/>
    </source>
</evidence>
<reference evidence="3 4" key="2">
    <citation type="journal article" date="2011" name="Stand. Genomic Sci.">
        <title>Complete genome sequence of Isosphaera pallida type strain (IS1B).</title>
        <authorList>
            <consortium name="US DOE Joint Genome Institute (JGI-PGF)"/>
            <person name="Goker M."/>
            <person name="Cleland D."/>
            <person name="Saunders E."/>
            <person name="Lapidus A."/>
            <person name="Nolan M."/>
            <person name="Lucas S."/>
            <person name="Hammon N."/>
            <person name="Deshpande S."/>
            <person name="Cheng J.F."/>
            <person name="Tapia R."/>
            <person name="Han C."/>
            <person name="Goodwin L."/>
            <person name="Pitluck S."/>
            <person name="Liolios K."/>
            <person name="Pagani I."/>
            <person name="Ivanova N."/>
            <person name="Mavromatis K."/>
            <person name="Pati A."/>
            <person name="Chen A."/>
            <person name="Palaniappan K."/>
            <person name="Land M."/>
            <person name="Hauser L."/>
            <person name="Chang Y.J."/>
            <person name="Jeffries C.D."/>
            <person name="Detter J.C."/>
            <person name="Beck B."/>
            <person name="Woyke T."/>
            <person name="Bristow J."/>
            <person name="Eisen J.A."/>
            <person name="Markowitz V."/>
            <person name="Hugenholtz P."/>
            <person name="Kyrpides N.C."/>
            <person name="Klenk H.P."/>
        </authorList>
    </citation>
    <scope>NUCLEOTIDE SEQUENCE [LARGE SCALE GENOMIC DNA]</scope>
    <source>
        <strain evidence="4">ATCC 43644 / DSM 9630 / IS1B</strain>
    </source>
</reference>
<sequence length="94" mass="10362">MEIHGAGGLQGPQPITPRLAAQPAETTAPAATSQVPRDQVEISSLGQILEGIHRLPEIRFERVEEIRRQIAEGNYETPEKLEIALDRLLDELQG</sequence>
<feature type="compositionally biased region" description="Gly residues" evidence="1">
    <location>
        <begin position="1"/>
        <end position="10"/>
    </location>
</feature>
<accession>E8QZ14</accession>
<reference key="1">
    <citation type="submission" date="2010-11" db="EMBL/GenBank/DDBJ databases">
        <title>The complete sequence of chromosome of Isophaera pallida ATCC 43644.</title>
        <authorList>
            <consortium name="US DOE Joint Genome Institute (JGI-PGF)"/>
            <person name="Lucas S."/>
            <person name="Copeland A."/>
            <person name="Lapidus A."/>
            <person name="Bruce D."/>
            <person name="Goodwin L."/>
            <person name="Pitluck S."/>
            <person name="Kyrpides N."/>
            <person name="Mavromatis K."/>
            <person name="Pagani I."/>
            <person name="Ivanova N."/>
            <person name="Saunders E."/>
            <person name="Brettin T."/>
            <person name="Detter J.C."/>
            <person name="Han C."/>
            <person name="Tapia R."/>
            <person name="Land M."/>
            <person name="Hauser L."/>
            <person name="Markowitz V."/>
            <person name="Cheng J.-F."/>
            <person name="Hugenholtz P."/>
            <person name="Woyke T."/>
            <person name="Wu D."/>
            <person name="Eisen J.A."/>
        </authorList>
    </citation>
    <scope>NUCLEOTIDE SEQUENCE</scope>
    <source>
        <strain>ATCC 43644</strain>
    </source>
</reference>
<feature type="region of interest" description="Disordered" evidence="1">
    <location>
        <begin position="1"/>
        <end position="38"/>
    </location>
</feature>
<dbReference type="InParanoid" id="E8QZ14"/>
<name>E8QZ14_ISOPI</name>
<evidence type="ECO:0000313" key="4">
    <source>
        <dbReference type="Proteomes" id="UP000008631"/>
    </source>
</evidence>
<dbReference type="HOGENOM" id="CLU_185174_0_0_0"/>
<evidence type="ECO:0000313" key="3">
    <source>
        <dbReference type="EMBL" id="ADV63156.1"/>
    </source>
</evidence>
<dbReference type="eggNOG" id="COG2747">
    <property type="taxonomic scope" value="Bacteria"/>
</dbReference>
<dbReference type="InterPro" id="IPR031316">
    <property type="entry name" value="FlgM_C"/>
</dbReference>
<organism evidence="3 4">
    <name type="scientific">Isosphaera pallida (strain ATCC 43644 / DSM 9630 / IS1B)</name>
    <dbReference type="NCBI Taxonomy" id="575540"/>
    <lineage>
        <taxon>Bacteria</taxon>
        <taxon>Pseudomonadati</taxon>
        <taxon>Planctomycetota</taxon>
        <taxon>Planctomycetia</taxon>
        <taxon>Isosphaerales</taxon>
        <taxon>Isosphaeraceae</taxon>
        <taxon>Isosphaera</taxon>
    </lineage>
</organism>
<dbReference type="AlphaFoldDB" id="E8QZ14"/>
<feature type="domain" description="Anti-sigma-28 factor FlgM C-terminal" evidence="2">
    <location>
        <begin position="38"/>
        <end position="76"/>
    </location>
</feature>
<gene>
    <name evidence="3" type="ordered locus">Isop_2585</name>
</gene>
<dbReference type="SUPFAM" id="SSF101498">
    <property type="entry name" value="Anti-sigma factor FlgM"/>
    <property type="match status" value="1"/>
</dbReference>
<dbReference type="Proteomes" id="UP000008631">
    <property type="component" value="Chromosome"/>
</dbReference>
<dbReference type="RefSeq" id="WP_013565444.1">
    <property type="nucleotide sequence ID" value="NC_014962.1"/>
</dbReference>